<dbReference type="Gene3D" id="2.30.30.40">
    <property type="entry name" value="SH3 Domains"/>
    <property type="match status" value="1"/>
</dbReference>
<evidence type="ECO:0000256" key="5">
    <source>
        <dbReference type="ARBA" id="ARBA00022553"/>
    </source>
</evidence>
<dbReference type="AlphaFoldDB" id="A0A014NQT0"/>
<dbReference type="Gene3D" id="1.20.120.160">
    <property type="entry name" value="HPT domain"/>
    <property type="match status" value="1"/>
</dbReference>
<evidence type="ECO:0000256" key="2">
    <source>
        <dbReference type="ARBA" id="ARBA00012438"/>
    </source>
</evidence>
<dbReference type="SMART" id="SM00073">
    <property type="entry name" value="HPT"/>
    <property type="match status" value="1"/>
</dbReference>
<keyword evidence="5 12" id="KW-0597">Phosphoprotein</keyword>
<feature type="domain" description="Histidine kinase" evidence="14">
    <location>
        <begin position="356"/>
        <end position="556"/>
    </location>
</feature>
<dbReference type="PROSITE" id="PS50894">
    <property type="entry name" value="HPT"/>
    <property type="match status" value="1"/>
</dbReference>
<evidence type="ECO:0000256" key="4">
    <source>
        <dbReference type="ARBA" id="ARBA00022500"/>
    </source>
</evidence>
<evidence type="ECO:0000259" key="14">
    <source>
        <dbReference type="PROSITE" id="PS50109"/>
    </source>
</evidence>
<sequence>MNLDHALHTFIAESRELLADMEASLLHLQPEAPSPDAIHAIFRAAHTIKGSAGLFGLDHVVAFTHVAETLLDQVRSACVPLDAGLIELLLACCDHMHALVNAVEAHGAIQDPQLQARSDTLVQALHARSLAPSKSVLPPQTATPDLPAETDAPSCAWQIAARFGPAVLQNGMDPLSFLRYLHTLGRITHTELLSQAVPNLQQLDAEQCYLGFVVHLHGHASQQEVESVFDFVRDECELQVTPLASPHAAPCPAQPSAQDSADGDKPPARALPHAPPSNTWLDLAQVNVVPSAEALPSASASTTAPRQGEHASLRVDAHKLEQLINLVGELITASAGATEVACQLRHSEMQEATATVAALVEQVRDHALQLRMVKIGGTFNRFQRIVHDVARELGKDIALHISGQDTELDKTVVERIGDPLTHLVRNAIDHGIEPAAVRLANGKPAQGSVYLDAHHESGHIVIEIRDDGAGLDRERILAKAVERGLIEPGRQLANNDIDALIFEPGFSTATQITSLSGRGVGMDVVRSNITALRGTVEVRSVPGQGTTVQVRLPLTLAIIDGFQVRVGHSVFVIPLEMVDECVEYLGTATQHYTDLRGTVLPFIRLRQHFALQGPGSARPNIVVIQHGTQRFGLLVDELLGEAQAVIKPLSRIFRQARGISGSSILGNGKVALILDIAALHQQVLTTRRRETIPFTTTAP</sequence>
<dbReference type="InterPro" id="IPR002545">
    <property type="entry name" value="CheW-lke_dom"/>
</dbReference>
<comment type="function">
    <text evidence="11">Involved in the transmission of sensory signals from the chemoreceptors to the flagellar motors. CheA is autophosphorylated; it can transfer its phosphate group to either CheB or CheY.</text>
</comment>
<dbReference type="InterPro" id="IPR036641">
    <property type="entry name" value="HPT_dom_sf"/>
</dbReference>
<dbReference type="Pfam" id="PF01627">
    <property type="entry name" value="Hpt"/>
    <property type="match status" value="1"/>
</dbReference>
<dbReference type="EMBL" id="JBOK01000001">
    <property type="protein sequence ID" value="EXU81863.1"/>
    <property type="molecule type" value="Genomic_DNA"/>
</dbReference>
<dbReference type="SMART" id="SM00387">
    <property type="entry name" value="HATPase_c"/>
    <property type="match status" value="1"/>
</dbReference>
<accession>A0A014NQT0</accession>
<dbReference type="RefSeq" id="WP_051519284.1">
    <property type="nucleotide sequence ID" value="NZ_JBOK01000001.1"/>
</dbReference>
<feature type="modified residue" description="Phosphohistidine" evidence="12">
    <location>
        <position position="46"/>
    </location>
</feature>
<evidence type="ECO:0000256" key="9">
    <source>
        <dbReference type="ARBA" id="ARBA00022840"/>
    </source>
</evidence>
<evidence type="ECO:0000256" key="12">
    <source>
        <dbReference type="PROSITE-ProRule" id="PRU00110"/>
    </source>
</evidence>
<dbReference type="Proteomes" id="UP000020766">
    <property type="component" value="Unassembled WGS sequence"/>
</dbReference>
<dbReference type="InterPro" id="IPR004105">
    <property type="entry name" value="CheA-like_dim"/>
</dbReference>
<dbReference type="InterPro" id="IPR005467">
    <property type="entry name" value="His_kinase_dom"/>
</dbReference>
<organism evidence="17 18">
    <name type="scientific">Comamonas aquatica DA1877</name>
    <dbReference type="NCBI Taxonomy" id="1457173"/>
    <lineage>
        <taxon>Bacteria</taxon>
        <taxon>Pseudomonadati</taxon>
        <taxon>Pseudomonadota</taxon>
        <taxon>Betaproteobacteria</taxon>
        <taxon>Burkholderiales</taxon>
        <taxon>Comamonadaceae</taxon>
        <taxon>Comamonas</taxon>
    </lineage>
</organism>
<keyword evidence="18" id="KW-1185">Reference proteome</keyword>
<dbReference type="SUPFAM" id="SSF47226">
    <property type="entry name" value="Histidine-containing phosphotransfer domain, HPT domain"/>
    <property type="match status" value="1"/>
</dbReference>
<keyword evidence="8" id="KW-0418">Kinase</keyword>
<name>A0A014NQT0_9BURK</name>
<comment type="caution">
    <text evidence="17">The sequence shown here is derived from an EMBL/GenBank/DDBJ whole genome shotgun (WGS) entry which is preliminary data.</text>
</comment>
<dbReference type="InterPro" id="IPR036061">
    <property type="entry name" value="CheW-like_dom_sf"/>
</dbReference>
<dbReference type="Gene3D" id="1.10.287.560">
    <property type="entry name" value="Histidine kinase CheA-like, homodimeric domain"/>
    <property type="match status" value="1"/>
</dbReference>
<evidence type="ECO:0000256" key="8">
    <source>
        <dbReference type="ARBA" id="ARBA00022777"/>
    </source>
</evidence>
<dbReference type="InterPro" id="IPR004358">
    <property type="entry name" value="Sig_transdc_His_kin-like_C"/>
</dbReference>
<feature type="region of interest" description="Disordered" evidence="13">
    <location>
        <begin position="245"/>
        <end position="276"/>
    </location>
</feature>
<dbReference type="InterPro" id="IPR003594">
    <property type="entry name" value="HATPase_dom"/>
</dbReference>
<dbReference type="CDD" id="cd16916">
    <property type="entry name" value="HATPase_CheA-like"/>
    <property type="match status" value="1"/>
</dbReference>
<evidence type="ECO:0000313" key="18">
    <source>
        <dbReference type="Proteomes" id="UP000020766"/>
    </source>
</evidence>
<dbReference type="STRING" id="225991.MA05_09555"/>
<dbReference type="SMART" id="SM00260">
    <property type="entry name" value="CheW"/>
    <property type="match status" value="1"/>
</dbReference>
<dbReference type="GO" id="GO:0000155">
    <property type="term" value="F:phosphorelay sensor kinase activity"/>
    <property type="evidence" value="ECO:0007669"/>
    <property type="project" value="InterPro"/>
</dbReference>
<protein>
    <recommendedName>
        <fullName evidence="3">Chemotaxis protein CheA</fullName>
        <ecNumber evidence="2">2.7.13.3</ecNumber>
    </recommendedName>
</protein>
<gene>
    <name evidence="17" type="ORF">AX13_01015</name>
</gene>
<dbReference type="CDD" id="cd00088">
    <property type="entry name" value="HPT"/>
    <property type="match status" value="1"/>
</dbReference>
<dbReference type="SUPFAM" id="SSF47384">
    <property type="entry name" value="Homodimeric domain of signal transducing histidine kinase"/>
    <property type="match status" value="1"/>
</dbReference>
<dbReference type="PANTHER" id="PTHR43395">
    <property type="entry name" value="SENSOR HISTIDINE KINASE CHEA"/>
    <property type="match status" value="1"/>
</dbReference>
<evidence type="ECO:0000256" key="6">
    <source>
        <dbReference type="ARBA" id="ARBA00022679"/>
    </source>
</evidence>
<dbReference type="InterPro" id="IPR036097">
    <property type="entry name" value="HisK_dim/P_sf"/>
</dbReference>
<dbReference type="SMART" id="SM01231">
    <property type="entry name" value="H-kinase_dim"/>
    <property type="match status" value="1"/>
</dbReference>
<keyword evidence="7" id="KW-0547">Nucleotide-binding</keyword>
<dbReference type="GO" id="GO:0005737">
    <property type="term" value="C:cytoplasm"/>
    <property type="evidence" value="ECO:0007669"/>
    <property type="project" value="InterPro"/>
</dbReference>
<dbReference type="InterPro" id="IPR036890">
    <property type="entry name" value="HATPase_C_sf"/>
</dbReference>
<evidence type="ECO:0000313" key="17">
    <source>
        <dbReference type="EMBL" id="EXU81863.1"/>
    </source>
</evidence>
<comment type="catalytic activity">
    <reaction evidence="1">
        <text>ATP + protein L-histidine = ADP + protein N-phospho-L-histidine.</text>
        <dbReference type="EC" id="2.7.13.3"/>
    </reaction>
</comment>
<dbReference type="PROSITE" id="PS50851">
    <property type="entry name" value="CHEW"/>
    <property type="match status" value="1"/>
</dbReference>
<dbReference type="PRINTS" id="PR00344">
    <property type="entry name" value="BCTRLSENSOR"/>
</dbReference>
<evidence type="ECO:0000256" key="7">
    <source>
        <dbReference type="ARBA" id="ARBA00022741"/>
    </source>
</evidence>
<evidence type="ECO:0000256" key="13">
    <source>
        <dbReference type="SAM" id="MobiDB-lite"/>
    </source>
</evidence>
<dbReference type="PATRIC" id="fig|1457173.3.peg.204"/>
<proteinExistence type="predicted"/>
<keyword evidence="10" id="KW-0902">Two-component regulatory system</keyword>
<dbReference type="Pfam" id="PF01584">
    <property type="entry name" value="CheW"/>
    <property type="match status" value="1"/>
</dbReference>
<dbReference type="InterPro" id="IPR051315">
    <property type="entry name" value="Bact_Chemotaxis_CheA"/>
</dbReference>
<evidence type="ECO:0000256" key="11">
    <source>
        <dbReference type="ARBA" id="ARBA00035100"/>
    </source>
</evidence>
<evidence type="ECO:0000256" key="10">
    <source>
        <dbReference type="ARBA" id="ARBA00023012"/>
    </source>
</evidence>
<dbReference type="EC" id="2.7.13.3" evidence="2"/>
<evidence type="ECO:0000256" key="3">
    <source>
        <dbReference type="ARBA" id="ARBA00021495"/>
    </source>
</evidence>
<dbReference type="FunFam" id="3.30.565.10:FF:000016">
    <property type="entry name" value="Chemotaxis protein CheA, putative"/>
    <property type="match status" value="1"/>
</dbReference>
<dbReference type="Pfam" id="PF02895">
    <property type="entry name" value="H-kinase_dim"/>
    <property type="match status" value="1"/>
</dbReference>
<dbReference type="InterPro" id="IPR008207">
    <property type="entry name" value="Sig_transdc_His_kin_Hpt_dom"/>
</dbReference>
<keyword evidence="6" id="KW-0808">Transferase</keyword>
<keyword evidence="4" id="KW-0145">Chemotaxis</keyword>
<dbReference type="SUPFAM" id="SSF50341">
    <property type="entry name" value="CheW-like"/>
    <property type="match status" value="1"/>
</dbReference>
<evidence type="ECO:0000259" key="16">
    <source>
        <dbReference type="PROSITE" id="PS50894"/>
    </source>
</evidence>
<reference evidence="17 18" key="1">
    <citation type="submission" date="2014-01" db="EMBL/GenBank/DDBJ databases">
        <title>Interspecies Systems Biology Uncovers Metabolites Affecting C. elegans Gene Expression and Life History Traits.</title>
        <authorList>
            <person name="Watson E."/>
            <person name="Macneil L.T."/>
            <person name="Ritter A.D."/>
            <person name="Yilmaz L.S."/>
            <person name="Rosebrock A.P."/>
            <person name="Caudy A.A."/>
            <person name="Walhout A.J."/>
        </authorList>
    </citation>
    <scope>NUCLEOTIDE SEQUENCE [LARGE SCALE GENOMIC DNA]</scope>
    <source>
        <strain evidence="17 18">DA1877</strain>
    </source>
</reference>
<evidence type="ECO:0000259" key="15">
    <source>
        <dbReference type="PROSITE" id="PS50851"/>
    </source>
</evidence>
<dbReference type="PROSITE" id="PS50109">
    <property type="entry name" value="HIS_KIN"/>
    <property type="match status" value="1"/>
</dbReference>
<dbReference type="Pfam" id="PF02518">
    <property type="entry name" value="HATPase_c"/>
    <property type="match status" value="1"/>
</dbReference>
<dbReference type="GO" id="GO:0005524">
    <property type="term" value="F:ATP binding"/>
    <property type="evidence" value="ECO:0007669"/>
    <property type="project" value="UniProtKB-KW"/>
</dbReference>
<dbReference type="GO" id="GO:0006935">
    <property type="term" value="P:chemotaxis"/>
    <property type="evidence" value="ECO:0007669"/>
    <property type="project" value="UniProtKB-KW"/>
</dbReference>
<feature type="domain" description="CheW-like" evidence="15">
    <location>
        <begin position="558"/>
        <end position="685"/>
    </location>
</feature>
<dbReference type="InterPro" id="IPR037006">
    <property type="entry name" value="CheA-like_homodim_sf"/>
</dbReference>
<dbReference type="PANTHER" id="PTHR43395:SF10">
    <property type="entry name" value="CHEMOTAXIS PROTEIN CHEA"/>
    <property type="match status" value="1"/>
</dbReference>
<evidence type="ECO:0000256" key="1">
    <source>
        <dbReference type="ARBA" id="ARBA00000085"/>
    </source>
</evidence>
<keyword evidence="9" id="KW-0067">ATP-binding</keyword>
<dbReference type="Gene3D" id="3.30.565.10">
    <property type="entry name" value="Histidine kinase-like ATPase, C-terminal domain"/>
    <property type="match status" value="1"/>
</dbReference>
<feature type="domain" description="HPt" evidence="16">
    <location>
        <begin position="1"/>
        <end position="103"/>
    </location>
</feature>
<dbReference type="SUPFAM" id="SSF55874">
    <property type="entry name" value="ATPase domain of HSP90 chaperone/DNA topoisomerase II/histidine kinase"/>
    <property type="match status" value="1"/>
</dbReference>